<dbReference type="OrthoDB" id="1932925at2759"/>
<feature type="transmembrane region" description="Helical" evidence="8">
    <location>
        <begin position="520"/>
        <end position="538"/>
    </location>
</feature>
<protein>
    <recommendedName>
        <fullName evidence="9">Cas1p 10 TM acyl transferase domain-containing protein</fullName>
    </recommendedName>
</protein>
<dbReference type="PANTHER" id="PTHR13533">
    <property type="entry name" value="N-ACETYLNEURAMINATE 9-O-ACETYLTRANSFERASE"/>
    <property type="match status" value="1"/>
</dbReference>
<accession>A0A0G4IMH7</accession>
<evidence type="ECO:0000256" key="5">
    <source>
        <dbReference type="ARBA" id="ARBA00022989"/>
    </source>
</evidence>
<dbReference type="GO" id="GO:0005975">
    <property type="term" value="P:carbohydrate metabolic process"/>
    <property type="evidence" value="ECO:0007669"/>
    <property type="project" value="TreeGrafter"/>
</dbReference>
<feature type="transmembrane region" description="Helical" evidence="8">
    <location>
        <begin position="496"/>
        <end position="514"/>
    </location>
</feature>
<organism evidence="10 12">
    <name type="scientific">Plasmodiophora brassicae</name>
    <name type="common">Clubroot disease agent</name>
    <dbReference type="NCBI Taxonomy" id="37360"/>
    <lineage>
        <taxon>Eukaryota</taxon>
        <taxon>Sar</taxon>
        <taxon>Rhizaria</taxon>
        <taxon>Endomyxa</taxon>
        <taxon>Phytomyxea</taxon>
        <taxon>Plasmodiophorida</taxon>
        <taxon>Plasmodiophoridae</taxon>
        <taxon>Plasmodiophora</taxon>
    </lineage>
</organism>
<feature type="transmembrane region" description="Helical" evidence="8">
    <location>
        <begin position="400"/>
        <end position="421"/>
    </location>
</feature>
<keyword evidence="5 8" id="KW-1133">Transmembrane helix</keyword>
<evidence type="ECO:0000313" key="13">
    <source>
        <dbReference type="Proteomes" id="UP000290189"/>
    </source>
</evidence>
<dbReference type="Pfam" id="PF07779">
    <property type="entry name" value="Cas1_AcylT"/>
    <property type="match status" value="1"/>
</dbReference>
<feature type="domain" description="Cas1p 10 TM acyl transferase" evidence="9">
    <location>
        <begin position="364"/>
        <end position="757"/>
    </location>
</feature>
<dbReference type="GO" id="GO:0016407">
    <property type="term" value="F:acetyltransferase activity"/>
    <property type="evidence" value="ECO:0007669"/>
    <property type="project" value="TreeGrafter"/>
</dbReference>
<feature type="transmembrane region" description="Helical" evidence="8">
    <location>
        <begin position="659"/>
        <end position="678"/>
    </location>
</feature>
<evidence type="ECO:0000313" key="10">
    <source>
        <dbReference type="EMBL" id="CEO96378.1"/>
    </source>
</evidence>
<dbReference type="Proteomes" id="UP000290189">
    <property type="component" value="Unassembled WGS sequence"/>
</dbReference>
<reference evidence="11 13" key="2">
    <citation type="submission" date="2018-03" db="EMBL/GenBank/DDBJ databases">
        <authorList>
            <person name="Fogelqvist J."/>
        </authorList>
    </citation>
    <scope>NUCLEOTIDE SEQUENCE [LARGE SCALE GENOMIC DNA]</scope>
</reference>
<comment type="similarity">
    <text evidence="2">Belongs to the PC-esterase family. CASD1 subfamily.</text>
</comment>
<name>A0A0G4IMH7_PLABS</name>
<dbReference type="Proteomes" id="UP000039324">
    <property type="component" value="Unassembled WGS sequence"/>
</dbReference>
<gene>
    <name evidence="10" type="ORF">PBRA_005049</name>
    <name evidence="11" type="ORF">PLBR_LOCUS6535</name>
</gene>
<dbReference type="GO" id="GO:0005794">
    <property type="term" value="C:Golgi apparatus"/>
    <property type="evidence" value="ECO:0007669"/>
    <property type="project" value="UniProtKB-ARBA"/>
</dbReference>
<feature type="transmembrane region" description="Helical" evidence="8">
    <location>
        <begin position="635"/>
        <end position="653"/>
    </location>
</feature>
<proteinExistence type="inferred from homology"/>
<keyword evidence="3" id="KW-0808">Transferase</keyword>
<evidence type="ECO:0000256" key="4">
    <source>
        <dbReference type="ARBA" id="ARBA00022692"/>
    </source>
</evidence>
<evidence type="ECO:0000256" key="2">
    <source>
        <dbReference type="ARBA" id="ARBA00010666"/>
    </source>
</evidence>
<evidence type="ECO:0000256" key="3">
    <source>
        <dbReference type="ARBA" id="ARBA00022679"/>
    </source>
</evidence>
<evidence type="ECO:0000256" key="6">
    <source>
        <dbReference type="ARBA" id="ARBA00023136"/>
    </source>
</evidence>
<evidence type="ECO:0000256" key="7">
    <source>
        <dbReference type="ARBA" id="ARBA00023180"/>
    </source>
</evidence>
<dbReference type="GO" id="GO:0016020">
    <property type="term" value="C:membrane"/>
    <property type="evidence" value="ECO:0007669"/>
    <property type="project" value="UniProtKB-SubCell"/>
</dbReference>
<sequence>MAGSTVVPGAKAILDDDDLETNTLLDVDKGPAPPSGLRACLASRSGRLACVVAVVLALLFVNAQAGYHRQRPHNRYLAERCSEILAAPTATTESIRAPCQVDVHGISAIASLLRNTWIHMVGESMGRDVYHELRAQQYGQPSPASKTGDHSPQRYRAGSGMTTFTWAPFLSDIVTTPIPSGTGVLPRPDFMYIAAGLHDVLYRANSTDDNVALFASDLKRRQASGANEFGTVIVELPPWIDRDRMSDPKKSFGHFANDRIESFRKALSDRLRSDAVSALVLSPASGGPFDDQADGIHSTSKTRQSTERLLQIIYWAKYDQMKAPLSTPLFALALLMIPVIVAAVWAQINAMSIEGQRLNHAVFTEHGVQAMTAAAVLTVVMLCVYLADGPTGFIPVTHKVRSYTIFAVSYAILFVGAVLFVRRVPDSLAGKRAILNRCQTEEWKGMMQVGFIWYHLFDAASTYNLIRVFVSSYVWMTGFGNFIFFQSKQDFSALRIVKTLFRLNFLVVLICITIGREWMLYYICPLHSFFFLVTWIVARIDATANKVVDRALIKIGLSAVVLAVLYEVPGLFDALFGLAGSIFMLNGSMYEWRFRCRLDGYATCIGMACALLLPTVSSKLLELDDSQAKGRTRRLAIVGASLAVLGAWFFWVYPMDKFLYNAINPFTSWLPILAYLFLRNAIPALRNVYLPLFQFIGTITLETYLLQLHLYMTHDAKMLLDFLPGMVIPNFVLSTALYMMASYVTFKATASINDFLFSPKGALATVKKRIAPLAAALTVGVMVDSLLVATFSLAGHE</sequence>
<evidence type="ECO:0000313" key="11">
    <source>
        <dbReference type="EMBL" id="SPQ99320.1"/>
    </source>
</evidence>
<comment type="subcellular location">
    <subcellularLocation>
        <location evidence="1">Membrane</location>
        <topology evidence="1">Multi-pass membrane protein</topology>
    </subcellularLocation>
</comment>
<dbReference type="EMBL" id="OVEO01000011">
    <property type="protein sequence ID" value="SPQ99320.1"/>
    <property type="molecule type" value="Genomic_DNA"/>
</dbReference>
<dbReference type="AlphaFoldDB" id="A0A0G4IMH7"/>
<feature type="transmembrane region" description="Helical" evidence="8">
    <location>
        <begin position="770"/>
        <end position="794"/>
    </location>
</feature>
<feature type="transmembrane region" description="Helical" evidence="8">
    <location>
        <begin position="690"/>
        <end position="711"/>
    </location>
</feature>
<feature type="transmembrane region" description="Helical" evidence="8">
    <location>
        <begin position="46"/>
        <end position="67"/>
    </location>
</feature>
<evidence type="ECO:0000256" key="8">
    <source>
        <dbReference type="SAM" id="Phobius"/>
    </source>
</evidence>
<feature type="transmembrane region" description="Helical" evidence="8">
    <location>
        <begin position="465"/>
        <end position="484"/>
    </location>
</feature>
<reference evidence="10 12" key="1">
    <citation type="submission" date="2015-02" db="EMBL/GenBank/DDBJ databases">
        <authorList>
            <person name="Chooi Y.-H."/>
        </authorList>
    </citation>
    <scope>NUCLEOTIDE SEQUENCE [LARGE SCALE GENOMIC DNA]</scope>
    <source>
        <strain evidence="10">E3</strain>
    </source>
</reference>
<dbReference type="EMBL" id="CDSF01000057">
    <property type="protein sequence ID" value="CEO96378.1"/>
    <property type="molecule type" value="Genomic_DNA"/>
</dbReference>
<keyword evidence="6 8" id="KW-0472">Membrane</keyword>
<feature type="transmembrane region" description="Helical" evidence="8">
    <location>
        <begin position="600"/>
        <end position="623"/>
    </location>
</feature>
<keyword evidence="4 8" id="KW-0812">Transmembrane</keyword>
<feature type="transmembrane region" description="Helical" evidence="8">
    <location>
        <begin position="329"/>
        <end position="348"/>
    </location>
</feature>
<keyword evidence="7" id="KW-0325">Glycoprotein</keyword>
<feature type="transmembrane region" description="Helical" evidence="8">
    <location>
        <begin position="559"/>
        <end position="585"/>
    </location>
</feature>
<geneLocation type="mitochondrion" evidence="11"/>
<dbReference type="PANTHER" id="PTHR13533:SF1">
    <property type="entry name" value="N-ACETYLNEURAMINATE 9-O-ACETYLTRANSFERASE"/>
    <property type="match status" value="1"/>
</dbReference>
<feature type="transmembrane region" description="Helical" evidence="8">
    <location>
        <begin position="368"/>
        <end position="388"/>
    </location>
</feature>
<evidence type="ECO:0000259" key="9">
    <source>
        <dbReference type="Pfam" id="PF07779"/>
    </source>
</evidence>
<keyword evidence="12" id="KW-1185">Reference proteome</keyword>
<dbReference type="InterPro" id="IPR012419">
    <property type="entry name" value="Cas1_AcylTrans_dom"/>
</dbReference>
<evidence type="ECO:0000256" key="1">
    <source>
        <dbReference type="ARBA" id="ARBA00004141"/>
    </source>
</evidence>
<feature type="transmembrane region" description="Helical" evidence="8">
    <location>
        <begin position="731"/>
        <end position="750"/>
    </location>
</feature>
<keyword evidence="11" id="KW-0496">Mitochondrion</keyword>
<evidence type="ECO:0000313" key="12">
    <source>
        <dbReference type="Proteomes" id="UP000039324"/>
    </source>
</evidence>